<dbReference type="Pfam" id="PF07690">
    <property type="entry name" value="MFS_1"/>
    <property type="match status" value="1"/>
</dbReference>
<sequence>MRLSITTTPMPENKWGLRHLIGIMGFFAVGIGYIHRFCLSLAITEMVRIHAGGGKIDAHSCPLAQNTTTVIKNAGEFDWSEETQGLILSSFFWGYVINQLPGGLMAERWGVKWVLGFGMLISSMATLLTPVVSRTLGSWGLVCLRIAIGFGQGPLYPSLNVLMSNWSSANERGRLGAIVFAGAQIGNFVSMAISGIIISYLGWTGVFYIFGSLGIVWLAVWFIVYYNSPLEHPYIKEDERTYIITTSGKTHYKDLPPTPWIPILTSVPLWGLIIAQVGHDWGLFTIITDLPKYMKSVLHVSVKENGVISGVPYLGMWFFAIISGWVVDWMIVKLGWGISLVRKMFITIASIGPAIGIIAASYSGCDKLLTSVFFIFGMTIMGAFIPSLKVNALDLSPNYAGTLMAIVGGIGAISGILTPYLVGVLTPNSTLLEWRLVFWISVAVLMGTNIIYLLMGTAKTQWWNDPDQVRSYTEGKEKSKEKEAA</sequence>
<evidence type="ECO:0000256" key="7">
    <source>
        <dbReference type="SAM" id="Phobius"/>
    </source>
</evidence>
<feature type="transmembrane region" description="Helical" evidence="7">
    <location>
        <begin position="20"/>
        <end position="39"/>
    </location>
</feature>
<dbReference type="AlphaFoldDB" id="A0A9P0MPI3"/>
<keyword evidence="5 7" id="KW-1133">Transmembrane helix</keyword>
<feature type="transmembrane region" description="Helical" evidence="7">
    <location>
        <begin position="113"/>
        <end position="133"/>
    </location>
</feature>
<keyword evidence="4" id="KW-0769">Symport</keyword>
<accession>A0A9P0MPI3</accession>
<reference evidence="9" key="1">
    <citation type="submission" date="2022-01" db="EMBL/GenBank/DDBJ databases">
        <authorList>
            <person name="King R."/>
        </authorList>
    </citation>
    <scope>NUCLEOTIDE SEQUENCE</scope>
</reference>
<evidence type="ECO:0000256" key="2">
    <source>
        <dbReference type="ARBA" id="ARBA00022448"/>
    </source>
</evidence>
<evidence type="ECO:0000256" key="6">
    <source>
        <dbReference type="ARBA" id="ARBA00023136"/>
    </source>
</evidence>
<dbReference type="PANTHER" id="PTHR11662:SF415">
    <property type="entry name" value="AT30085P-RELATED"/>
    <property type="match status" value="1"/>
</dbReference>
<dbReference type="GO" id="GO:0016020">
    <property type="term" value="C:membrane"/>
    <property type="evidence" value="ECO:0007669"/>
    <property type="project" value="UniProtKB-SubCell"/>
</dbReference>
<dbReference type="OrthoDB" id="2985014at2759"/>
<evidence type="ECO:0000259" key="8">
    <source>
        <dbReference type="PROSITE" id="PS50850"/>
    </source>
</evidence>
<dbReference type="FunFam" id="1.20.1250.20:FF:000003">
    <property type="entry name" value="Solute carrier family 17 member 3"/>
    <property type="match status" value="1"/>
</dbReference>
<evidence type="ECO:0000313" key="10">
    <source>
        <dbReference type="Proteomes" id="UP001152798"/>
    </source>
</evidence>
<keyword evidence="10" id="KW-1185">Reference proteome</keyword>
<dbReference type="InterPro" id="IPR011701">
    <property type="entry name" value="MFS"/>
</dbReference>
<evidence type="ECO:0000313" key="9">
    <source>
        <dbReference type="EMBL" id="CAH1397962.1"/>
    </source>
</evidence>
<dbReference type="GO" id="GO:0006820">
    <property type="term" value="P:monoatomic anion transport"/>
    <property type="evidence" value="ECO:0007669"/>
    <property type="project" value="TreeGrafter"/>
</dbReference>
<gene>
    <name evidence="9" type="ORF">NEZAVI_LOCUS7701</name>
</gene>
<dbReference type="InterPro" id="IPR020846">
    <property type="entry name" value="MFS_dom"/>
</dbReference>
<feature type="transmembrane region" description="Helical" evidence="7">
    <location>
        <begin position="434"/>
        <end position="454"/>
    </location>
</feature>
<evidence type="ECO:0000256" key="4">
    <source>
        <dbReference type="ARBA" id="ARBA00022847"/>
    </source>
</evidence>
<dbReference type="EMBL" id="OV725080">
    <property type="protein sequence ID" value="CAH1397962.1"/>
    <property type="molecule type" value="Genomic_DNA"/>
</dbReference>
<protein>
    <recommendedName>
        <fullName evidence="8">Major facilitator superfamily (MFS) profile domain-containing protein</fullName>
    </recommendedName>
</protein>
<dbReference type="Proteomes" id="UP001152798">
    <property type="component" value="Chromosome 4"/>
</dbReference>
<dbReference type="GO" id="GO:0015293">
    <property type="term" value="F:symporter activity"/>
    <property type="evidence" value="ECO:0007669"/>
    <property type="project" value="UniProtKB-KW"/>
</dbReference>
<proteinExistence type="predicted"/>
<dbReference type="InterPro" id="IPR036259">
    <property type="entry name" value="MFS_trans_sf"/>
</dbReference>
<dbReference type="InterPro" id="IPR050382">
    <property type="entry name" value="MFS_Na/Anion_cotransporter"/>
</dbReference>
<feature type="domain" description="Major facilitator superfamily (MFS) profile" evidence="8">
    <location>
        <begin position="46"/>
        <end position="459"/>
    </location>
</feature>
<dbReference type="FunFam" id="1.20.1250.20:FF:000423">
    <property type="entry name" value="Putative inorganic phosphate cotransporter-like Protein"/>
    <property type="match status" value="1"/>
</dbReference>
<dbReference type="CDD" id="cd17318">
    <property type="entry name" value="MFS_SLC17"/>
    <property type="match status" value="1"/>
</dbReference>
<dbReference type="PROSITE" id="PS50850">
    <property type="entry name" value="MFS"/>
    <property type="match status" value="1"/>
</dbReference>
<feature type="transmembrane region" description="Helical" evidence="7">
    <location>
        <begin position="400"/>
        <end position="422"/>
    </location>
</feature>
<feature type="transmembrane region" description="Helical" evidence="7">
    <location>
        <begin position="139"/>
        <end position="163"/>
    </location>
</feature>
<keyword evidence="3 7" id="KW-0812">Transmembrane</keyword>
<feature type="transmembrane region" description="Helical" evidence="7">
    <location>
        <begin position="307"/>
        <end position="332"/>
    </location>
</feature>
<feature type="transmembrane region" description="Helical" evidence="7">
    <location>
        <begin position="207"/>
        <end position="226"/>
    </location>
</feature>
<dbReference type="Gene3D" id="1.20.1250.20">
    <property type="entry name" value="MFS general substrate transporter like domains"/>
    <property type="match status" value="2"/>
</dbReference>
<dbReference type="PANTHER" id="PTHR11662">
    <property type="entry name" value="SOLUTE CARRIER FAMILY 17"/>
    <property type="match status" value="1"/>
</dbReference>
<evidence type="ECO:0000256" key="5">
    <source>
        <dbReference type="ARBA" id="ARBA00022989"/>
    </source>
</evidence>
<keyword evidence="6 7" id="KW-0472">Membrane</keyword>
<evidence type="ECO:0000256" key="3">
    <source>
        <dbReference type="ARBA" id="ARBA00022692"/>
    </source>
</evidence>
<organism evidence="9 10">
    <name type="scientific">Nezara viridula</name>
    <name type="common">Southern green stink bug</name>
    <name type="synonym">Cimex viridulus</name>
    <dbReference type="NCBI Taxonomy" id="85310"/>
    <lineage>
        <taxon>Eukaryota</taxon>
        <taxon>Metazoa</taxon>
        <taxon>Ecdysozoa</taxon>
        <taxon>Arthropoda</taxon>
        <taxon>Hexapoda</taxon>
        <taxon>Insecta</taxon>
        <taxon>Pterygota</taxon>
        <taxon>Neoptera</taxon>
        <taxon>Paraneoptera</taxon>
        <taxon>Hemiptera</taxon>
        <taxon>Heteroptera</taxon>
        <taxon>Panheteroptera</taxon>
        <taxon>Pentatomomorpha</taxon>
        <taxon>Pentatomoidea</taxon>
        <taxon>Pentatomidae</taxon>
        <taxon>Pentatominae</taxon>
        <taxon>Nezara</taxon>
    </lineage>
</organism>
<feature type="transmembrane region" description="Helical" evidence="7">
    <location>
        <begin position="344"/>
        <end position="362"/>
    </location>
</feature>
<feature type="transmembrane region" description="Helical" evidence="7">
    <location>
        <begin position="368"/>
        <end position="388"/>
    </location>
</feature>
<comment type="subcellular location">
    <subcellularLocation>
        <location evidence="1">Membrane</location>
        <topology evidence="1">Multi-pass membrane protein</topology>
    </subcellularLocation>
</comment>
<keyword evidence="2" id="KW-0813">Transport</keyword>
<evidence type="ECO:0000256" key="1">
    <source>
        <dbReference type="ARBA" id="ARBA00004141"/>
    </source>
</evidence>
<feature type="transmembrane region" description="Helical" evidence="7">
    <location>
        <begin position="175"/>
        <end position="201"/>
    </location>
</feature>
<name>A0A9P0MPI3_NEZVI</name>
<dbReference type="SUPFAM" id="SSF103473">
    <property type="entry name" value="MFS general substrate transporter"/>
    <property type="match status" value="1"/>
</dbReference>